<dbReference type="InterPro" id="IPR041118">
    <property type="entry name" value="Rx_N"/>
</dbReference>
<dbReference type="SUPFAM" id="SSF52540">
    <property type="entry name" value="P-loop containing nucleoside triphosphate hydrolases"/>
    <property type="match status" value="1"/>
</dbReference>
<feature type="domain" description="NB-ARC" evidence="7">
    <location>
        <begin position="172"/>
        <end position="343"/>
    </location>
</feature>
<dbReference type="InterPro" id="IPR056789">
    <property type="entry name" value="LRR_R13L1-DRL21"/>
</dbReference>
<dbReference type="Pfam" id="PF23559">
    <property type="entry name" value="WHD_DRP"/>
    <property type="match status" value="1"/>
</dbReference>
<accession>A0ABR0DC47</accession>
<dbReference type="InterPro" id="IPR042197">
    <property type="entry name" value="Apaf_helical"/>
</dbReference>
<comment type="similarity">
    <text evidence="1">Belongs to the disease resistance NB-LRR family.</text>
</comment>
<proteinExistence type="inferred from homology"/>
<feature type="domain" description="Disease resistance protein winged helix" evidence="9">
    <location>
        <begin position="433"/>
        <end position="503"/>
    </location>
</feature>
<feature type="domain" description="Disease resistance N-terminal" evidence="8">
    <location>
        <begin position="10"/>
        <end position="99"/>
    </location>
</feature>
<evidence type="ECO:0000256" key="2">
    <source>
        <dbReference type="ARBA" id="ARBA00022614"/>
    </source>
</evidence>
<dbReference type="InterPro" id="IPR058922">
    <property type="entry name" value="WHD_DRP"/>
</dbReference>
<dbReference type="InterPro" id="IPR027417">
    <property type="entry name" value="P-loop_NTPase"/>
</dbReference>
<evidence type="ECO:0000256" key="6">
    <source>
        <dbReference type="ARBA" id="ARBA00022840"/>
    </source>
</evidence>
<dbReference type="PANTHER" id="PTHR36766:SF70">
    <property type="entry name" value="DISEASE RESISTANCE PROTEIN RGA4"/>
    <property type="match status" value="1"/>
</dbReference>
<dbReference type="InterPro" id="IPR036388">
    <property type="entry name" value="WH-like_DNA-bd_sf"/>
</dbReference>
<gene>
    <name evidence="11" type="ORF">RD792_006671</name>
</gene>
<comment type="caution">
    <text evidence="11">The sequence shown here is derived from an EMBL/GenBank/DDBJ whole genome shotgun (WGS) entry which is preliminary data.</text>
</comment>
<dbReference type="InterPro" id="IPR002182">
    <property type="entry name" value="NB-ARC"/>
</dbReference>
<dbReference type="PANTHER" id="PTHR36766">
    <property type="entry name" value="PLANT BROAD-SPECTRUM MILDEW RESISTANCE PROTEIN RPW8"/>
    <property type="match status" value="1"/>
</dbReference>
<sequence length="1183" mass="134066">MAEIVIDATVQFAVDKLIEIATQEWRLVSGFKSELNNLKESLAMIKAFLQDAARRQVEEETIRLWLKKLEDVAYEAENLFDELEYENIRRKVEINNQMKRKVCFYFSLSNPLAFRWKMAHKISEVNEKLKKIEEKANNYGLASVINASSASFLPSVEETDSISRDPIFVGRESDKSKIIDMLMTPSNEVISVIPIVGMGGLGKTTLARKIFNDQQIIDYFDKTIWVCVSENFNSTKIFGSILESLDKDHRVESRQAILKSLQEILKNKKYLLVVDDLWNDDRDRWDDFQNSLSGINSNTGNFILVTTRNKDVASIVSRPCMHYELDNLSDDSCWSIIERKAFSGGEVPEELKIIGKEIAQRCRGHPLAANMVGGILQGKRRDDWVSILEGAFSDSNEISDSNEKESSVMRVLKVSFNRLPSLLLQKCFAYCSIFPKDEQINTKLLIQLWMAEGFLRDNENDMESRGNKVCEILLQHSFFQEAVKDETGIITYCKMHDLVHDLACLVSDTKSLKVGNRCIEHKSSRCRYLVMDSPDLEPYNVIQDGAIYLRTLFLKGNVLDQMLQNFRGLHILVLQGSNIEELNTSIGKLIHLRLLDVSCTKINTLPVSVCKLFHLQTLRANPCSDLHAFPDKLQQLINLRHLHVDKTQRTPVNIGKLTSLRTLEFFNVGVEKGRRIEELGGLKYLMGELRICNLDLVNDREEAKRASLIEKPNLERLELVWSNDSSDGDNNHEQVLEGLQPHQNIKSLKIENFMGDHFPSWTMNMGVNCDQVRLDNLTEIILMNCNRCREIPTLGTLPLLEILYVVGMQGLRSIEPSFYHNIPPNGSSSSNQRSSSPTVFFPALKKLRLMGMLSLVGWVGPDEMQAIAFPVLEYLEVSYCPLLLAAPSHGFPSLKEVVITNSGFPSLERFSGCGIRNLDPDHFSIPHSKCLTYLMLDNCDGLISLKFPHSKCLETLVISGCESLSSISFPNGLTSLKSMEIGSCGSLTNLPCEMLDNCISLESLAVMNCRELSPFSVERMVCLSSLTITDCPNIRSLPKGIEFGRLTELEFGPIIEEEFMLDGLQQHSLQKLTLIGSNSDSPLPYQIQHFTSLKELELNGFGIEALPEWLGNLSSLQELILRLCGKLKHLPSKEVMQLHLTKLQSLEIHWCNLLIERCNPELTDSEWPKISHIPKLNISNFNR</sequence>
<dbReference type="Gene3D" id="3.40.50.300">
    <property type="entry name" value="P-loop containing nucleotide triphosphate hydrolases"/>
    <property type="match status" value="1"/>
</dbReference>
<keyword evidence="6" id="KW-0067">ATP-binding</keyword>
<dbReference type="Proteomes" id="UP001291926">
    <property type="component" value="Unassembled WGS sequence"/>
</dbReference>
<evidence type="ECO:0000259" key="7">
    <source>
        <dbReference type="Pfam" id="PF00931"/>
    </source>
</evidence>
<evidence type="ECO:0000256" key="3">
    <source>
        <dbReference type="ARBA" id="ARBA00022737"/>
    </source>
</evidence>
<dbReference type="Gene3D" id="1.10.8.430">
    <property type="entry name" value="Helical domain of apoptotic protease-activating factors"/>
    <property type="match status" value="1"/>
</dbReference>
<dbReference type="Gene3D" id="1.10.10.10">
    <property type="entry name" value="Winged helix-like DNA-binding domain superfamily/Winged helix DNA-binding domain"/>
    <property type="match status" value="1"/>
</dbReference>
<reference evidence="11 12" key="1">
    <citation type="journal article" date="2023" name="bioRxiv">
        <title>Genome report: Whole genome sequence and annotation of Penstemon davidsonii.</title>
        <authorList>
            <person name="Ostevik K.L."/>
            <person name="Alabady M."/>
            <person name="Zhang M."/>
            <person name="Rausher M.D."/>
        </authorList>
    </citation>
    <scope>NUCLEOTIDE SEQUENCE [LARGE SCALE GENOMIC DNA]</scope>
    <source>
        <strain evidence="11">DNT005</strain>
        <tissue evidence="11">Whole leaf</tissue>
    </source>
</reference>
<dbReference type="SUPFAM" id="SSF52058">
    <property type="entry name" value="L domain-like"/>
    <property type="match status" value="2"/>
</dbReference>
<dbReference type="Gene3D" id="1.20.5.4130">
    <property type="match status" value="1"/>
</dbReference>
<evidence type="ECO:0000256" key="5">
    <source>
        <dbReference type="ARBA" id="ARBA00022821"/>
    </source>
</evidence>
<keyword evidence="5" id="KW-0611">Plant defense</keyword>
<keyword evidence="12" id="KW-1185">Reference proteome</keyword>
<evidence type="ECO:0000259" key="10">
    <source>
        <dbReference type="Pfam" id="PF25019"/>
    </source>
</evidence>
<keyword evidence="2" id="KW-0433">Leucine-rich repeat</keyword>
<dbReference type="InterPro" id="IPR038005">
    <property type="entry name" value="RX-like_CC"/>
</dbReference>
<dbReference type="PRINTS" id="PR00364">
    <property type="entry name" value="DISEASERSIST"/>
</dbReference>
<organism evidence="11 12">
    <name type="scientific">Penstemon davidsonii</name>
    <dbReference type="NCBI Taxonomy" id="160366"/>
    <lineage>
        <taxon>Eukaryota</taxon>
        <taxon>Viridiplantae</taxon>
        <taxon>Streptophyta</taxon>
        <taxon>Embryophyta</taxon>
        <taxon>Tracheophyta</taxon>
        <taxon>Spermatophyta</taxon>
        <taxon>Magnoliopsida</taxon>
        <taxon>eudicotyledons</taxon>
        <taxon>Gunneridae</taxon>
        <taxon>Pentapetalae</taxon>
        <taxon>asterids</taxon>
        <taxon>lamiids</taxon>
        <taxon>Lamiales</taxon>
        <taxon>Plantaginaceae</taxon>
        <taxon>Cheloneae</taxon>
        <taxon>Penstemon</taxon>
    </lineage>
</organism>
<name>A0ABR0DC47_9LAMI</name>
<dbReference type="Pfam" id="PF25019">
    <property type="entry name" value="LRR_R13L1-DRL21"/>
    <property type="match status" value="1"/>
</dbReference>
<dbReference type="EMBL" id="JAYDYQ010002390">
    <property type="protein sequence ID" value="KAK4486752.1"/>
    <property type="molecule type" value="Genomic_DNA"/>
</dbReference>
<dbReference type="Pfam" id="PF00931">
    <property type="entry name" value="NB-ARC"/>
    <property type="match status" value="1"/>
</dbReference>
<keyword evidence="4" id="KW-0547">Nucleotide-binding</keyword>
<evidence type="ECO:0000259" key="9">
    <source>
        <dbReference type="Pfam" id="PF23559"/>
    </source>
</evidence>
<dbReference type="CDD" id="cd14798">
    <property type="entry name" value="RX-CC_like"/>
    <property type="match status" value="1"/>
</dbReference>
<evidence type="ECO:0000256" key="1">
    <source>
        <dbReference type="ARBA" id="ARBA00008894"/>
    </source>
</evidence>
<dbReference type="Pfam" id="PF18052">
    <property type="entry name" value="Rx_N"/>
    <property type="match status" value="1"/>
</dbReference>
<dbReference type="Gene3D" id="3.80.10.10">
    <property type="entry name" value="Ribonuclease Inhibitor"/>
    <property type="match status" value="3"/>
</dbReference>
<dbReference type="InterPro" id="IPR032675">
    <property type="entry name" value="LRR_dom_sf"/>
</dbReference>
<feature type="domain" description="R13L1/DRL21-like LRR repeat region" evidence="10">
    <location>
        <begin position="676"/>
        <end position="808"/>
    </location>
</feature>
<evidence type="ECO:0000256" key="4">
    <source>
        <dbReference type="ARBA" id="ARBA00022741"/>
    </source>
</evidence>
<keyword evidence="3" id="KW-0677">Repeat</keyword>
<protein>
    <recommendedName>
        <fullName evidence="13">Disease resistance protein RGA3</fullName>
    </recommendedName>
</protein>
<evidence type="ECO:0000259" key="8">
    <source>
        <dbReference type="Pfam" id="PF18052"/>
    </source>
</evidence>
<evidence type="ECO:0008006" key="13">
    <source>
        <dbReference type="Google" id="ProtNLM"/>
    </source>
</evidence>
<evidence type="ECO:0000313" key="12">
    <source>
        <dbReference type="Proteomes" id="UP001291926"/>
    </source>
</evidence>
<evidence type="ECO:0000313" key="11">
    <source>
        <dbReference type="EMBL" id="KAK4486752.1"/>
    </source>
</evidence>